<sequence>MAALADAAEADEYDAPTRIAEARRRLLAMRLRIRRDLDLAPEPARPSLLRRAARTSASISRQLIPVAAAATVSVGAESLFPGGSSLAGPGAAWAMKVGEKWVELATSHVLGGALDVPAYDEEPRSRQHLSTIELPDVAPADEHARALAYALDLARHAVHGPGAELSRHIADARRHYDRLLVLDDRPSGWCATHEQLDESISRLERLSASPTPCPSTVDAVEVASDLAQRVLRDPAAYGSW</sequence>
<dbReference type="EMBL" id="JBBEGN010000001">
    <property type="protein sequence ID" value="MEJ2866428.1"/>
    <property type="molecule type" value="Genomic_DNA"/>
</dbReference>
<reference evidence="1 2" key="1">
    <citation type="submission" date="2024-03" db="EMBL/GenBank/DDBJ databases">
        <title>Actinomycetospora sp. OC33-EN08, a novel actinomycete isolated from wild orchid (Aerides multiflora).</title>
        <authorList>
            <person name="Suriyachadkun C."/>
        </authorList>
    </citation>
    <scope>NUCLEOTIDE SEQUENCE [LARGE SCALE GENOMIC DNA]</scope>
    <source>
        <strain evidence="1 2">OC33-EN08</strain>
    </source>
</reference>
<gene>
    <name evidence="1" type="ORF">WCD74_01540</name>
</gene>
<evidence type="ECO:0000313" key="1">
    <source>
        <dbReference type="EMBL" id="MEJ2866428.1"/>
    </source>
</evidence>
<proteinExistence type="predicted"/>
<protein>
    <recommendedName>
        <fullName evidence="3">DUF4439 domain-containing protein</fullName>
    </recommendedName>
</protein>
<keyword evidence="2" id="KW-1185">Reference proteome</keyword>
<dbReference type="Proteomes" id="UP001385809">
    <property type="component" value="Unassembled WGS sequence"/>
</dbReference>
<evidence type="ECO:0008006" key="3">
    <source>
        <dbReference type="Google" id="ProtNLM"/>
    </source>
</evidence>
<comment type="caution">
    <text evidence="1">The sequence shown here is derived from an EMBL/GenBank/DDBJ whole genome shotgun (WGS) entry which is preliminary data.</text>
</comment>
<name>A0ABU8MHK7_9PSEU</name>
<evidence type="ECO:0000313" key="2">
    <source>
        <dbReference type="Proteomes" id="UP001385809"/>
    </source>
</evidence>
<dbReference type="RefSeq" id="WP_337693051.1">
    <property type="nucleotide sequence ID" value="NZ_JBBEGN010000001.1"/>
</dbReference>
<organism evidence="1 2">
    <name type="scientific">Actinomycetospora aurantiaca</name>
    <dbReference type="NCBI Taxonomy" id="3129233"/>
    <lineage>
        <taxon>Bacteria</taxon>
        <taxon>Bacillati</taxon>
        <taxon>Actinomycetota</taxon>
        <taxon>Actinomycetes</taxon>
        <taxon>Pseudonocardiales</taxon>
        <taxon>Pseudonocardiaceae</taxon>
        <taxon>Actinomycetospora</taxon>
    </lineage>
</organism>
<accession>A0ABU8MHK7</accession>